<dbReference type="PANTHER" id="PTHR33877:SF2">
    <property type="entry name" value="OS07G0170200 PROTEIN"/>
    <property type="match status" value="1"/>
</dbReference>
<dbReference type="OrthoDB" id="9802901at2"/>
<dbReference type="Gene3D" id="1.10.30.50">
    <property type="match status" value="1"/>
</dbReference>
<dbReference type="CDD" id="cd00085">
    <property type="entry name" value="HNHc"/>
    <property type="match status" value="1"/>
</dbReference>
<dbReference type="eggNOG" id="COG1403">
    <property type="taxonomic scope" value="Bacteria"/>
</dbReference>
<dbReference type="GO" id="GO:0003676">
    <property type="term" value="F:nucleic acid binding"/>
    <property type="evidence" value="ECO:0007669"/>
    <property type="project" value="InterPro"/>
</dbReference>
<dbReference type="PANTHER" id="PTHR33877">
    <property type="entry name" value="SLL1193 PROTEIN"/>
    <property type="match status" value="1"/>
</dbReference>
<name>F4XUY9_9CYAN</name>
<dbReference type="HOGENOM" id="CLU_036716_0_0_3"/>
<evidence type="ECO:0000313" key="2">
    <source>
        <dbReference type="EMBL" id="EGJ31592.1"/>
    </source>
</evidence>
<dbReference type="Pfam" id="PF14239">
    <property type="entry name" value="RRXRR"/>
    <property type="match status" value="1"/>
</dbReference>
<dbReference type="InterPro" id="IPR002711">
    <property type="entry name" value="HNH"/>
</dbReference>
<dbReference type="NCBIfam" id="NF040563">
    <property type="entry name" value="guided_IscB"/>
    <property type="match status" value="1"/>
</dbReference>
<evidence type="ECO:0000259" key="1">
    <source>
        <dbReference type="SMART" id="SM00507"/>
    </source>
</evidence>
<dbReference type="RefSeq" id="WP_008186580.1">
    <property type="nucleotide sequence ID" value="NZ_GL890935.1"/>
</dbReference>
<dbReference type="AlphaFoldDB" id="F4XUY9"/>
<evidence type="ECO:0000313" key="3">
    <source>
        <dbReference type="Proteomes" id="UP000003959"/>
    </source>
</evidence>
<reference evidence="3" key="1">
    <citation type="journal article" date="2011" name="Proc. Natl. Acad. Sci. U.S.A.">
        <title>Genomic insights into the physiology and ecology of the marine filamentous cyanobacterium Lyngbya majuscula.</title>
        <authorList>
            <person name="Jones A.C."/>
            <person name="Monroe E.A."/>
            <person name="Podell S."/>
            <person name="Hess W.R."/>
            <person name="Klages S."/>
            <person name="Esquenazi E."/>
            <person name="Niessen S."/>
            <person name="Hoover H."/>
            <person name="Rothmann M."/>
            <person name="Lasken R.S."/>
            <person name="Yates J.R.III."/>
            <person name="Reinhardt R."/>
            <person name="Kube M."/>
            <person name="Burkart M.D."/>
            <person name="Allen E.E."/>
            <person name="Dorrestein P.C."/>
            <person name="Gerwick W.H."/>
            <person name="Gerwick L."/>
        </authorList>
    </citation>
    <scope>NUCLEOTIDE SEQUENCE [LARGE SCALE GENOMIC DNA]</scope>
    <source>
        <strain evidence="3">3L</strain>
    </source>
</reference>
<feature type="domain" description="HNH nuclease" evidence="1">
    <location>
        <begin position="185"/>
        <end position="236"/>
    </location>
</feature>
<dbReference type="GO" id="GO:0004519">
    <property type="term" value="F:endonuclease activity"/>
    <property type="evidence" value="ECO:0007669"/>
    <property type="project" value="UniProtKB-KW"/>
</dbReference>
<keyword evidence="2" id="KW-0378">Hydrolase</keyword>
<gene>
    <name evidence="2" type="ORF">LYNGBM3L_36450</name>
</gene>
<protein>
    <submittedName>
        <fullName evidence="2">Restriction endonuclease</fullName>
    </submittedName>
</protein>
<organism evidence="2 3">
    <name type="scientific">Moorena producens 3L</name>
    <dbReference type="NCBI Taxonomy" id="489825"/>
    <lineage>
        <taxon>Bacteria</taxon>
        <taxon>Bacillati</taxon>
        <taxon>Cyanobacteriota</taxon>
        <taxon>Cyanophyceae</taxon>
        <taxon>Coleofasciculales</taxon>
        <taxon>Coleofasciculaceae</taxon>
        <taxon>Moorena</taxon>
    </lineage>
</organism>
<dbReference type="InterPro" id="IPR003615">
    <property type="entry name" value="HNH_nuc"/>
</dbReference>
<dbReference type="InterPro" id="IPR047693">
    <property type="entry name" value="RNA-guided_IscB-like"/>
</dbReference>
<dbReference type="EMBL" id="GL890935">
    <property type="protein sequence ID" value="EGJ31592.1"/>
    <property type="molecule type" value="Genomic_DNA"/>
</dbReference>
<keyword evidence="2" id="KW-0255">Endonuclease</keyword>
<dbReference type="Pfam" id="PF01844">
    <property type="entry name" value="HNH"/>
    <property type="match status" value="1"/>
</dbReference>
<dbReference type="InterPro" id="IPR052892">
    <property type="entry name" value="NA-targeting_endonuclease"/>
</dbReference>
<dbReference type="Proteomes" id="UP000003959">
    <property type="component" value="Unassembled WGS sequence"/>
</dbReference>
<proteinExistence type="predicted"/>
<dbReference type="InterPro" id="IPR025938">
    <property type="entry name" value="RRXRR_dom"/>
</dbReference>
<accession>F4XUY9</accession>
<dbReference type="SMART" id="SM00507">
    <property type="entry name" value="HNHc"/>
    <property type="match status" value="1"/>
</dbReference>
<keyword evidence="3" id="KW-1185">Reference proteome</keyword>
<sequence>MRVFVLDKDKQPLEPCHPARARELLKKRRAKVFKRYPFTIILLDRTVNNSVTHPYRIKIDPGSKTTGIAIVQESTGRVTNALEIYHRGLQIKNALESRRALRRGRRNRKTRYRKPRFINRIKPEGWLPPSLMSRIFNVETWVRRLTKLCPVTAISQELVRFDTQKMQNPEISGVEYQRGELFGFEVKEYLLTKWGRNCVYCGAENVPLEVDHIIPKSKGGSNRVSNLTLACRSCNQKKGNKSIEKFLKKKPDVLKRVLAKAKTPLKDAAAVNATRWELFRRLKLTRLPVETGSGGLTKFNRKTRGIDKTHWADAACVGQSTPEKLLLNGIKPLIVKAKGHGVRQRCRTDKYGFPKAHASKAKFFRGFQTGDIVKADIPKGKYAGQYTGRIAIRYRPSFMLSLPNQRFDVHPKYLQTIFKADGYEYQVNQ</sequence>
<keyword evidence="2" id="KW-0540">Nuclease</keyword>
<dbReference type="GO" id="GO:0008270">
    <property type="term" value="F:zinc ion binding"/>
    <property type="evidence" value="ECO:0007669"/>
    <property type="project" value="InterPro"/>
</dbReference>